<reference evidence="1" key="1">
    <citation type="journal article" date="2017" name="PLoS ONE">
        <title>Genetic diversity of the O antigens of Proteus species and the development of a suspension array for molecular serotyping.</title>
        <authorList>
            <person name="Yu X."/>
            <person name="Torzewska A."/>
            <person name="Zhang X."/>
            <person name="Yin Z."/>
            <person name="Drzewiecka D."/>
            <person name="Cao H."/>
            <person name="Liu B."/>
            <person name="Knirel Y.A."/>
            <person name="Rozalski A."/>
            <person name="Wang L."/>
        </authorList>
    </citation>
    <scope>NUCLEOTIDE SEQUENCE</scope>
    <source>
        <strain evidence="1">CCUG 10705</strain>
    </source>
</reference>
<accession>A0A385JP69</accession>
<name>A0A385JP69_PROMI</name>
<dbReference type="EMBL" id="KY710736">
    <property type="protein sequence ID" value="AXZ00087.1"/>
    <property type="molecule type" value="Genomic_DNA"/>
</dbReference>
<dbReference type="Pfam" id="PF14305">
    <property type="entry name" value="ATPgrasp_TupA"/>
    <property type="match status" value="1"/>
</dbReference>
<dbReference type="InterPro" id="IPR029465">
    <property type="entry name" value="ATPgrasp_TupA"/>
</dbReference>
<sequence>MKHLKNTFRDILRFFLGKKIYTYIRFILVHKYIPNFKQPSSFSEKIIFRKLYDNPKKYSSFVDKYTVRKYIESKIGPDYLIPLLKAKNFITPSDFDSLPNEFVIKTSNGGGGENVLIVNNKNNLNLDEICDRFNNYLKVKIGNKIDEYFYDIEQPMILFEKLLRDDFYGYPPDFKIHIFNGIKNKKIIQIDESRFNHHKRSLYNEKKEKLPFNIQPKYEAVSDNFSWPVNWNEMLDISMKLADDFKYVRVDLYNVNGKIFFGELTFCHGSGWEPIHPKKYDFLLGKYWHEYE</sequence>
<protein>
    <submittedName>
        <fullName evidence="1">Gt3</fullName>
    </submittedName>
</protein>
<evidence type="ECO:0000313" key="1">
    <source>
        <dbReference type="EMBL" id="AXZ00087.1"/>
    </source>
</evidence>
<dbReference type="SUPFAM" id="SSF56059">
    <property type="entry name" value="Glutathione synthetase ATP-binding domain-like"/>
    <property type="match status" value="1"/>
</dbReference>
<organism evidence="1">
    <name type="scientific">Proteus mirabilis</name>
    <dbReference type="NCBI Taxonomy" id="584"/>
    <lineage>
        <taxon>Bacteria</taxon>
        <taxon>Pseudomonadati</taxon>
        <taxon>Pseudomonadota</taxon>
        <taxon>Gammaproteobacteria</taxon>
        <taxon>Enterobacterales</taxon>
        <taxon>Morganellaceae</taxon>
        <taxon>Proteus</taxon>
    </lineage>
</organism>
<proteinExistence type="predicted"/>
<dbReference type="AlphaFoldDB" id="A0A385JP69"/>